<dbReference type="CDD" id="cd06850">
    <property type="entry name" value="biotinyl_domain"/>
    <property type="match status" value="1"/>
</dbReference>
<dbReference type="SUPFAM" id="SSF51230">
    <property type="entry name" value="Single hybrid motif"/>
    <property type="match status" value="1"/>
</dbReference>
<dbReference type="InterPro" id="IPR011053">
    <property type="entry name" value="Single_hybrid_motif"/>
</dbReference>
<dbReference type="AlphaFoldDB" id="A0AA45C8Z2"/>
<evidence type="ECO:0000256" key="1">
    <source>
        <dbReference type="ARBA" id="ARBA00023267"/>
    </source>
</evidence>
<dbReference type="PANTHER" id="PTHR45266:SF3">
    <property type="entry name" value="OXALOACETATE DECARBOXYLASE ALPHA CHAIN"/>
    <property type="match status" value="1"/>
</dbReference>
<sequence>MIKNFKVKVNGKSYDVEVEELNNEIIENKTQQNIDIKPQEKNLEKTIAKKEVTEPKKEEKIVEKSSGEEILAPLPGVILDILVNEGQQINKGDKLLVIEAMKMENDIQSEYSGIIDKILVKKGDSVDGDQPVIILK</sequence>
<dbReference type="EMBL" id="QGGI01000001">
    <property type="protein sequence ID" value="PWJ96537.1"/>
    <property type="molecule type" value="Genomic_DNA"/>
</dbReference>
<dbReference type="Pfam" id="PF00364">
    <property type="entry name" value="Biotin_lipoyl"/>
    <property type="match status" value="1"/>
</dbReference>
<dbReference type="InterPro" id="IPR050709">
    <property type="entry name" value="Biotin_Carboxyl_Carrier/Decarb"/>
</dbReference>
<dbReference type="Gene3D" id="2.40.50.100">
    <property type="match status" value="1"/>
</dbReference>
<dbReference type="PANTHER" id="PTHR45266">
    <property type="entry name" value="OXALOACETATE DECARBOXYLASE ALPHA CHAIN"/>
    <property type="match status" value="1"/>
</dbReference>
<dbReference type="FunFam" id="2.40.50.100:FF:000003">
    <property type="entry name" value="Acetyl-CoA carboxylase biotin carboxyl carrier protein"/>
    <property type="match status" value="1"/>
</dbReference>
<gene>
    <name evidence="3" type="ORF">C7380_101109</name>
</gene>
<dbReference type="RefSeq" id="WP_109603529.1">
    <property type="nucleotide sequence ID" value="NZ_QGGI01000001.1"/>
</dbReference>
<dbReference type="InterPro" id="IPR000089">
    <property type="entry name" value="Biotin_lipoyl"/>
</dbReference>
<proteinExistence type="predicted"/>
<name>A0AA45C8Z2_9BACT</name>
<evidence type="ECO:0000259" key="2">
    <source>
        <dbReference type="PROSITE" id="PS50968"/>
    </source>
</evidence>
<reference evidence="3 4" key="1">
    <citation type="submission" date="2018-05" db="EMBL/GenBank/DDBJ databases">
        <title>Genomic Encyclopedia of Type Strains, Phase IV (KMG-IV): sequencing the most valuable type-strain genomes for metagenomic binning, comparative biology and taxonomic classification.</title>
        <authorList>
            <person name="Goeker M."/>
        </authorList>
    </citation>
    <scope>NUCLEOTIDE SEQUENCE [LARGE SCALE GENOMIC DNA]</scope>
    <source>
        <strain evidence="3 4">DSM 24906</strain>
    </source>
</reference>
<accession>A0AA45C8Z2</accession>
<dbReference type="Proteomes" id="UP000245921">
    <property type="component" value="Unassembled WGS sequence"/>
</dbReference>
<organism evidence="3 4">
    <name type="scientific">Oceanotoga teriensis</name>
    <dbReference type="NCBI Taxonomy" id="515440"/>
    <lineage>
        <taxon>Bacteria</taxon>
        <taxon>Thermotogati</taxon>
        <taxon>Thermotogota</taxon>
        <taxon>Thermotogae</taxon>
        <taxon>Petrotogales</taxon>
        <taxon>Petrotogaceae</taxon>
        <taxon>Oceanotoga</taxon>
    </lineage>
</organism>
<feature type="domain" description="Lipoyl-binding" evidence="2">
    <location>
        <begin position="60"/>
        <end position="136"/>
    </location>
</feature>
<keyword evidence="1" id="KW-0092">Biotin</keyword>
<evidence type="ECO:0000313" key="4">
    <source>
        <dbReference type="Proteomes" id="UP000245921"/>
    </source>
</evidence>
<keyword evidence="4" id="KW-1185">Reference proteome</keyword>
<protein>
    <submittedName>
        <fullName evidence="3">Biotin-dependent enzyme</fullName>
    </submittedName>
</protein>
<dbReference type="PROSITE" id="PS50968">
    <property type="entry name" value="BIOTINYL_LIPOYL"/>
    <property type="match status" value="1"/>
</dbReference>
<dbReference type="PROSITE" id="PS00188">
    <property type="entry name" value="BIOTIN"/>
    <property type="match status" value="1"/>
</dbReference>
<comment type="caution">
    <text evidence="3">The sequence shown here is derived from an EMBL/GenBank/DDBJ whole genome shotgun (WGS) entry which is preliminary data.</text>
</comment>
<dbReference type="InterPro" id="IPR001882">
    <property type="entry name" value="Biotin_BS"/>
</dbReference>
<evidence type="ECO:0000313" key="3">
    <source>
        <dbReference type="EMBL" id="PWJ96537.1"/>
    </source>
</evidence>